<accession>A0A0F5PIT5</accession>
<feature type="transmembrane region" description="Helical" evidence="1">
    <location>
        <begin position="235"/>
        <end position="258"/>
    </location>
</feature>
<name>A0A0F5PIT5_9THEO</name>
<comment type="caution">
    <text evidence="2">The sequence shown here is derived from an EMBL/GenBank/DDBJ whole genome shotgun (WGS) entry which is preliminary data.</text>
</comment>
<keyword evidence="1" id="KW-0812">Transmembrane</keyword>
<evidence type="ECO:0000313" key="2">
    <source>
        <dbReference type="EMBL" id="KKC28557.1"/>
    </source>
</evidence>
<keyword evidence="1" id="KW-1133">Transmembrane helix</keyword>
<feature type="transmembrane region" description="Helical" evidence="1">
    <location>
        <begin position="6"/>
        <end position="27"/>
    </location>
</feature>
<feature type="transmembrane region" description="Helical" evidence="1">
    <location>
        <begin position="316"/>
        <end position="337"/>
    </location>
</feature>
<organism evidence="2 3">
    <name type="scientific">Caldanaerobacter subterraneus subsp. pacificus DSM 12653</name>
    <dbReference type="NCBI Taxonomy" id="391606"/>
    <lineage>
        <taxon>Bacteria</taxon>
        <taxon>Bacillati</taxon>
        <taxon>Bacillota</taxon>
        <taxon>Clostridia</taxon>
        <taxon>Thermoanaerobacterales</taxon>
        <taxon>Thermoanaerobacteraceae</taxon>
        <taxon>Caldanaerobacter</taxon>
    </lineage>
</organism>
<dbReference type="EMBL" id="ABXP02000125">
    <property type="protein sequence ID" value="KKC28557.1"/>
    <property type="molecule type" value="Genomic_DNA"/>
</dbReference>
<dbReference type="AlphaFoldDB" id="A0A0F5PIT5"/>
<feature type="transmembrane region" description="Helical" evidence="1">
    <location>
        <begin position="289"/>
        <end position="310"/>
    </location>
</feature>
<evidence type="ECO:0000313" key="3">
    <source>
        <dbReference type="Proteomes" id="UP000010146"/>
    </source>
</evidence>
<sequence length="354" mass="41700">MKNKFILFTLTFIFSVAFIIFSLFTYFRADTILKNPLGLSENFVELQISPPFDPQLALDVEIAHKVKEEMYKIVKNKNIVMVYWDIEDVGLGLYDPINFYKSNLLKEGDMFSAVSVKDIIIKEDSYSYDYNVKRLGRNYIEDMIEGKKLNILGVYDSRHPLYDKTHEYIYNYFSKANNIFGFYYFDSNSKEEVNQIVSDIQKMLQKYGYLYDITDEGFYRGNLKNIISSMLLSKIYLPVFIAFIFVCVNLYFFYYILLRNQKKVMIIHSIFGATNVKLLVRYTREILKYLFLSSVLVTIFYKLFFASTVYDVSIKTLSIVVLANVLLGYAIWFLAFLTVDYRLNRKDGVYDYAI</sequence>
<keyword evidence="1" id="KW-0472">Membrane</keyword>
<proteinExistence type="predicted"/>
<dbReference type="RefSeq" id="WP_003867900.1">
    <property type="nucleotide sequence ID" value="NZ_ABXP02000125.1"/>
</dbReference>
<reference evidence="2 3" key="2">
    <citation type="journal article" date="2015" name="BMC Genomics">
        <title>Analysis of three genomes within the thermophilic bacterial species Caldanaerobacter subterraneus with a focus on carbon monoxide dehydrogenase evolution and hydrolase diversity.</title>
        <authorList>
            <person name="Sant'Anna F.H."/>
            <person name="Lebedinsky A.V."/>
            <person name="Sokolova T.G."/>
            <person name="Robb F.T."/>
            <person name="Gonzalez J.M."/>
        </authorList>
    </citation>
    <scope>NUCLEOTIDE SEQUENCE [LARGE SCALE GENOMIC DNA]</scope>
    <source>
        <strain evidence="2 3">DSM 12653</strain>
    </source>
</reference>
<reference evidence="2 3" key="1">
    <citation type="submission" date="2008-07" db="EMBL/GenBank/DDBJ databases">
        <authorList>
            <person name="Gonzalez J."/>
            <person name="Sokolova T."/>
            <person name="Ferriera S."/>
            <person name="Johnson J."/>
            <person name="Kravitz S."/>
            <person name="Beeson K."/>
            <person name="Sutton G."/>
            <person name="Rogers Y.-H."/>
            <person name="Friedman R."/>
            <person name="Frazier M."/>
            <person name="Venter J.C."/>
        </authorList>
    </citation>
    <scope>NUCLEOTIDE SEQUENCE [LARGE SCALE GENOMIC DNA]</scope>
    <source>
        <strain evidence="2 3">DSM 12653</strain>
    </source>
</reference>
<dbReference type="Proteomes" id="UP000010146">
    <property type="component" value="Unassembled WGS sequence"/>
</dbReference>
<reference evidence="3" key="3">
    <citation type="submission" date="2015-02" db="EMBL/GenBank/DDBJ databases">
        <title>Genome analysis of three genomes within the thermophilic hydrogenogenic bacterial species Caldanaerobacter subterraneus.</title>
        <authorList>
            <person name="Sant'Anna F.H."/>
            <person name="Lebedinsky A."/>
            <person name="Sokolova T."/>
            <person name="Robb F.T."/>
            <person name="Gonzalez J.M."/>
        </authorList>
    </citation>
    <scope>NUCLEOTIDE SEQUENCE [LARGE SCALE GENOMIC DNA]</scope>
    <source>
        <strain evidence="3">DSM 12653</strain>
    </source>
</reference>
<protein>
    <submittedName>
        <fullName evidence="2">Uncharacterized protein</fullName>
    </submittedName>
</protein>
<evidence type="ECO:0000256" key="1">
    <source>
        <dbReference type="SAM" id="Phobius"/>
    </source>
</evidence>
<gene>
    <name evidence="2" type="ORF">CDSM653_02475</name>
</gene>